<evidence type="ECO:0000256" key="7">
    <source>
        <dbReference type="ARBA" id="ARBA00022692"/>
    </source>
</evidence>
<accession>A0ABR3QFY4</accession>
<reference evidence="18 19" key="1">
    <citation type="submission" date="2023-08" db="EMBL/GenBank/DDBJ databases">
        <title>Annotated Genome Sequence of Vanrija albida AlHP1.</title>
        <authorList>
            <person name="Herzog R."/>
        </authorList>
    </citation>
    <scope>NUCLEOTIDE SEQUENCE [LARGE SCALE GENOMIC DNA]</scope>
    <source>
        <strain evidence="18 19">AlHP1</strain>
    </source>
</reference>
<comment type="similarity">
    <text evidence="3">Belongs to the complex I NDUFB11 subunit family.</text>
</comment>
<evidence type="ECO:0000313" key="18">
    <source>
        <dbReference type="EMBL" id="KAL1413621.1"/>
    </source>
</evidence>
<dbReference type="GeneID" id="95982439"/>
<keyword evidence="7 17" id="KW-0812">Transmembrane</keyword>
<comment type="subcellular location">
    <subcellularLocation>
        <location evidence="2">Mitochondrion inner membrane</location>
        <topology evidence="2">Single-pass membrane protein</topology>
    </subcellularLocation>
</comment>
<dbReference type="InterPro" id="IPR019329">
    <property type="entry name" value="NADH_UbQ_OxRdtase_ESSS_su"/>
</dbReference>
<dbReference type="RefSeq" id="XP_069213565.1">
    <property type="nucleotide sequence ID" value="XM_069350021.1"/>
</dbReference>
<organism evidence="18 19">
    <name type="scientific">Vanrija albida</name>
    <dbReference type="NCBI Taxonomy" id="181172"/>
    <lineage>
        <taxon>Eukaryota</taxon>
        <taxon>Fungi</taxon>
        <taxon>Dikarya</taxon>
        <taxon>Basidiomycota</taxon>
        <taxon>Agaricomycotina</taxon>
        <taxon>Tremellomycetes</taxon>
        <taxon>Trichosporonales</taxon>
        <taxon>Trichosporonaceae</taxon>
        <taxon>Vanrija</taxon>
    </lineage>
</organism>
<sequence length="124" mass="13242">MLRPATSALRAATRASVRPAALAPGRFGSHGPSYNEPSGYVYGEVPPASGKRQRESWELITYLGLGGALVFAGVVIAYKPDTSIQTWALQEAKRRMDERGEKYEYVPSAGNAADAVAATKKTIA</sequence>
<comment type="function">
    <text evidence="1">Accessory subunit of the mitochondrial membrane respiratory chain NADH dehydrogenase (Complex I), that is believed not to be involved in catalysis. Complex I functions in the transfer of electrons from NADH to the respiratory chain. The immediate electron acceptor for the enzyme is believed to be ubiquinone.</text>
</comment>
<keyword evidence="6" id="KW-0679">Respiratory chain</keyword>
<evidence type="ECO:0000256" key="13">
    <source>
        <dbReference type="ARBA" id="ARBA00023136"/>
    </source>
</evidence>
<evidence type="ECO:0000256" key="3">
    <source>
        <dbReference type="ARBA" id="ARBA00008915"/>
    </source>
</evidence>
<dbReference type="PANTHER" id="PTHR40637:SF1">
    <property type="entry name" value="ESSS SUBUNIT OF NADH:UBIQUINONE OXIDOREDUCTASE (COMPLEX I) PROTEIN"/>
    <property type="match status" value="1"/>
</dbReference>
<comment type="subunit">
    <text evidence="16">Complex I is composed of 45 different subunits. Interacts with BCAP31.</text>
</comment>
<evidence type="ECO:0000256" key="16">
    <source>
        <dbReference type="ARBA" id="ARBA00046528"/>
    </source>
</evidence>
<evidence type="ECO:0000256" key="8">
    <source>
        <dbReference type="ARBA" id="ARBA00022792"/>
    </source>
</evidence>
<evidence type="ECO:0000313" key="19">
    <source>
        <dbReference type="Proteomes" id="UP001565368"/>
    </source>
</evidence>
<evidence type="ECO:0000256" key="1">
    <source>
        <dbReference type="ARBA" id="ARBA00003195"/>
    </source>
</evidence>
<keyword evidence="12" id="KW-0496">Mitochondrion</keyword>
<keyword evidence="13 17" id="KW-0472">Membrane</keyword>
<evidence type="ECO:0000256" key="4">
    <source>
        <dbReference type="ARBA" id="ARBA00018632"/>
    </source>
</evidence>
<keyword evidence="11 17" id="KW-1133">Transmembrane helix</keyword>
<evidence type="ECO:0000256" key="12">
    <source>
        <dbReference type="ARBA" id="ARBA00023128"/>
    </source>
</evidence>
<evidence type="ECO:0000256" key="2">
    <source>
        <dbReference type="ARBA" id="ARBA00004434"/>
    </source>
</evidence>
<dbReference type="EMBL" id="JBBXJM010000001">
    <property type="protein sequence ID" value="KAL1413621.1"/>
    <property type="molecule type" value="Genomic_DNA"/>
</dbReference>
<keyword evidence="10" id="KW-0249">Electron transport</keyword>
<keyword evidence="8" id="KW-0999">Mitochondrion inner membrane</keyword>
<dbReference type="Pfam" id="PF10183">
    <property type="entry name" value="ESSS"/>
    <property type="match status" value="1"/>
</dbReference>
<evidence type="ECO:0000256" key="10">
    <source>
        <dbReference type="ARBA" id="ARBA00022982"/>
    </source>
</evidence>
<keyword evidence="19" id="KW-1185">Reference proteome</keyword>
<keyword evidence="5" id="KW-0813">Transport</keyword>
<dbReference type="PANTHER" id="PTHR40637">
    <property type="entry name" value="ESSS SUBUNIT OF NADH:UBIQUINONE OXIDOREDUCTASE (COMPLEX I) PROTEIN"/>
    <property type="match status" value="1"/>
</dbReference>
<gene>
    <name evidence="18" type="ORF">Q8F55_001396</name>
</gene>
<name>A0ABR3QFY4_9TREE</name>
<dbReference type="Proteomes" id="UP001565368">
    <property type="component" value="Unassembled WGS sequence"/>
</dbReference>
<keyword evidence="9" id="KW-0809">Transit peptide</keyword>
<evidence type="ECO:0000256" key="15">
    <source>
        <dbReference type="ARBA" id="ARBA00031387"/>
    </source>
</evidence>
<evidence type="ECO:0000256" key="5">
    <source>
        <dbReference type="ARBA" id="ARBA00022448"/>
    </source>
</evidence>
<comment type="caution">
    <text evidence="18">The sequence shown here is derived from an EMBL/GenBank/DDBJ whole genome shotgun (WGS) entry which is preliminary data.</text>
</comment>
<evidence type="ECO:0000256" key="17">
    <source>
        <dbReference type="SAM" id="Phobius"/>
    </source>
</evidence>
<evidence type="ECO:0000256" key="11">
    <source>
        <dbReference type="ARBA" id="ARBA00022989"/>
    </source>
</evidence>
<proteinExistence type="inferred from homology"/>
<evidence type="ECO:0000256" key="9">
    <source>
        <dbReference type="ARBA" id="ARBA00022946"/>
    </source>
</evidence>
<protein>
    <recommendedName>
        <fullName evidence="4">NADH dehydrogenase [ubiquinone] 1 beta subcomplex subunit 11, mitochondrial</fullName>
    </recommendedName>
    <alternativeName>
        <fullName evidence="15">Complex I-ESSS</fullName>
    </alternativeName>
    <alternativeName>
        <fullName evidence="14">NADH-ubiquinone oxidoreductase ESSS subunit</fullName>
    </alternativeName>
</protein>
<feature type="transmembrane region" description="Helical" evidence="17">
    <location>
        <begin position="59"/>
        <end position="78"/>
    </location>
</feature>
<evidence type="ECO:0000256" key="6">
    <source>
        <dbReference type="ARBA" id="ARBA00022660"/>
    </source>
</evidence>
<evidence type="ECO:0000256" key="14">
    <source>
        <dbReference type="ARBA" id="ARBA00030753"/>
    </source>
</evidence>